<organism evidence="1 2">
    <name type="scientific">Paracoccus aminophilus JCM 7686</name>
    <dbReference type="NCBI Taxonomy" id="1367847"/>
    <lineage>
        <taxon>Bacteria</taxon>
        <taxon>Pseudomonadati</taxon>
        <taxon>Pseudomonadota</taxon>
        <taxon>Alphaproteobacteria</taxon>
        <taxon>Rhodobacterales</taxon>
        <taxon>Paracoccaceae</taxon>
        <taxon>Paracoccus</taxon>
    </lineage>
</organism>
<dbReference type="HOGENOM" id="CLU_1766220_0_0_5"/>
<evidence type="ECO:0000313" key="1">
    <source>
        <dbReference type="EMBL" id="AGT07399.1"/>
    </source>
</evidence>
<reference evidence="1 2" key="1">
    <citation type="journal article" date="2014" name="BMC Genomics">
        <title>Architecture and functions of a multipartite genome of the methylotrophic bacterium Paracoccus aminophilus JCM 7686, containing primary and secondary chromids.</title>
        <authorList>
            <person name="Dziewit L."/>
            <person name="Czarnecki J."/>
            <person name="Wibberg D."/>
            <person name="Radlinska M."/>
            <person name="Mrozek P."/>
            <person name="Szymczak M."/>
            <person name="Schluter A."/>
            <person name="Puhler A."/>
            <person name="Bartosik D."/>
        </authorList>
    </citation>
    <scope>NUCLEOTIDE SEQUENCE [LARGE SCALE GENOMIC DNA]</scope>
    <source>
        <strain evidence="1">JCM 7686</strain>
    </source>
</reference>
<sequence length="147" mass="15918">MSCHLRGSPLIGRSSFGKYGSGSAAASERFIRIADHRGAFSPTFPLTAFCDICRTSAHGNAAMQHISRSTVGSGPPAPLQLRSTVACCDLVERLRWARRDMLRHSNRQVGALSLAAGHDRRGRPIAVLHQVTSLRRSGDILDPMIAE</sequence>
<keyword evidence="2" id="KW-1185">Reference proteome</keyword>
<dbReference type="AlphaFoldDB" id="S5XJN4"/>
<dbReference type="Proteomes" id="UP000015480">
    <property type="component" value="Chromosome"/>
</dbReference>
<accession>S5XJN4</accession>
<dbReference type="STRING" id="1367847.JCM7686_0288"/>
<dbReference type="KEGG" id="pami:JCM7686_0288"/>
<gene>
    <name evidence="1" type="ORF">JCM7686_0288</name>
</gene>
<proteinExistence type="predicted"/>
<protein>
    <submittedName>
        <fullName evidence="1">Uncharacterized protein</fullName>
    </submittedName>
</protein>
<name>S5XJN4_PARAH</name>
<dbReference type="EMBL" id="CP006650">
    <property type="protein sequence ID" value="AGT07399.1"/>
    <property type="molecule type" value="Genomic_DNA"/>
</dbReference>
<evidence type="ECO:0000313" key="2">
    <source>
        <dbReference type="Proteomes" id="UP000015480"/>
    </source>
</evidence>